<gene>
    <name evidence="2" type="ORF">GHT06_013997</name>
</gene>
<organism evidence="2 3">
    <name type="scientific">Daphnia sinensis</name>
    <dbReference type="NCBI Taxonomy" id="1820382"/>
    <lineage>
        <taxon>Eukaryota</taxon>
        <taxon>Metazoa</taxon>
        <taxon>Ecdysozoa</taxon>
        <taxon>Arthropoda</taxon>
        <taxon>Crustacea</taxon>
        <taxon>Branchiopoda</taxon>
        <taxon>Diplostraca</taxon>
        <taxon>Cladocera</taxon>
        <taxon>Anomopoda</taxon>
        <taxon>Daphniidae</taxon>
        <taxon>Daphnia</taxon>
        <taxon>Daphnia similis group</taxon>
    </lineage>
</organism>
<comment type="caution">
    <text evidence="2">The sequence shown here is derived from an EMBL/GenBank/DDBJ whole genome shotgun (WGS) entry which is preliminary data.</text>
</comment>
<dbReference type="Proteomes" id="UP000820818">
    <property type="component" value="Linkage Group LG4"/>
</dbReference>
<feature type="region of interest" description="Disordered" evidence="1">
    <location>
        <begin position="83"/>
        <end position="104"/>
    </location>
</feature>
<feature type="region of interest" description="Disordered" evidence="1">
    <location>
        <begin position="209"/>
        <end position="236"/>
    </location>
</feature>
<dbReference type="AlphaFoldDB" id="A0AAD5KUU8"/>
<feature type="compositionally biased region" description="Basic residues" evidence="1">
    <location>
        <begin position="218"/>
        <end position="227"/>
    </location>
</feature>
<accession>A0AAD5KUU8</accession>
<evidence type="ECO:0000256" key="1">
    <source>
        <dbReference type="SAM" id="MobiDB-lite"/>
    </source>
</evidence>
<proteinExistence type="predicted"/>
<name>A0AAD5KUU8_9CRUS</name>
<sequence>MKAIRRDHQVPTMLQTIIVFSLILNRVAAEFYIGEYHHTSVHDSGGRNQSKRQTPFIIWTEMTAGETDGSHDDDNEESNELFAARSNKRGGHGQPRQSSAKMEERSLSAFNPLTPGGTIYLAFIFLIPLTVGKTHLGRGKSSSSLSKSSSSSSGLLERLIDKVQQDQQSLYSEMGYVDGNLMLRKGWRDLRDTLAKKLRLLPWRRRFHDNNDDANSQKNRRKKKKWKSWMDRRNDR</sequence>
<keyword evidence="3" id="KW-1185">Reference proteome</keyword>
<reference evidence="2 3" key="1">
    <citation type="submission" date="2022-05" db="EMBL/GenBank/DDBJ databases">
        <title>A multi-omics perspective on studying reproductive biology in Daphnia sinensis.</title>
        <authorList>
            <person name="Jia J."/>
        </authorList>
    </citation>
    <scope>NUCLEOTIDE SEQUENCE [LARGE SCALE GENOMIC DNA]</scope>
    <source>
        <strain evidence="2 3">WSL</strain>
    </source>
</reference>
<dbReference type="EMBL" id="WJBH02000004">
    <property type="protein sequence ID" value="KAI9559989.1"/>
    <property type="molecule type" value="Genomic_DNA"/>
</dbReference>
<evidence type="ECO:0000313" key="3">
    <source>
        <dbReference type="Proteomes" id="UP000820818"/>
    </source>
</evidence>
<evidence type="ECO:0000313" key="2">
    <source>
        <dbReference type="EMBL" id="KAI9559989.1"/>
    </source>
</evidence>
<protein>
    <submittedName>
        <fullName evidence="2">Uncharacterized protein</fullName>
    </submittedName>
</protein>